<dbReference type="Proteomes" id="UP000054771">
    <property type="component" value="Unassembled WGS sequence"/>
</dbReference>
<feature type="compositionally biased region" description="Polar residues" evidence="5">
    <location>
        <begin position="66"/>
        <end position="77"/>
    </location>
</feature>
<feature type="compositionally biased region" description="Polar residues" evidence="5">
    <location>
        <begin position="193"/>
        <end position="209"/>
    </location>
</feature>
<dbReference type="SUPFAM" id="SSF54001">
    <property type="entry name" value="Cysteine proteinases"/>
    <property type="match status" value="1"/>
</dbReference>
<dbReference type="InterPro" id="IPR003653">
    <property type="entry name" value="Peptidase_C48_C"/>
</dbReference>
<feature type="region of interest" description="Disordered" evidence="5">
    <location>
        <begin position="172"/>
        <end position="306"/>
    </location>
</feature>
<gene>
    <name evidence="7" type="ORF">ASPCAL15110</name>
</gene>
<dbReference type="GO" id="GO:0016929">
    <property type="term" value="F:deSUMOylase activity"/>
    <property type="evidence" value="ECO:0007669"/>
    <property type="project" value="TreeGrafter"/>
</dbReference>
<feature type="region of interest" description="Disordered" evidence="5">
    <location>
        <begin position="66"/>
        <end position="99"/>
    </location>
</feature>
<feature type="compositionally biased region" description="Polar residues" evidence="5">
    <location>
        <begin position="172"/>
        <end position="183"/>
    </location>
</feature>
<accession>A0A0U5GHR6</accession>
<comment type="similarity">
    <text evidence="1">Belongs to the peptidase C48 family.</text>
</comment>
<dbReference type="PANTHER" id="PTHR12606">
    <property type="entry name" value="SENTRIN/SUMO-SPECIFIC PROTEASE"/>
    <property type="match status" value="1"/>
</dbReference>
<feature type="domain" description="Ubiquitin-like protease family profile" evidence="6">
    <location>
        <begin position="339"/>
        <end position="494"/>
    </location>
</feature>
<feature type="compositionally biased region" description="Basic residues" evidence="5">
    <location>
        <begin position="282"/>
        <end position="292"/>
    </location>
</feature>
<name>A0A0U5GHR6_ASPCI</name>
<keyword evidence="8" id="KW-1185">Reference proteome</keyword>
<evidence type="ECO:0000313" key="8">
    <source>
        <dbReference type="Proteomes" id="UP000054771"/>
    </source>
</evidence>
<evidence type="ECO:0000256" key="2">
    <source>
        <dbReference type="ARBA" id="ARBA00022670"/>
    </source>
</evidence>
<evidence type="ECO:0000313" key="7">
    <source>
        <dbReference type="EMBL" id="CEL12017.1"/>
    </source>
</evidence>
<dbReference type="EMBL" id="CDMC01000043">
    <property type="protein sequence ID" value="CEL12017.1"/>
    <property type="molecule type" value="Genomic_DNA"/>
</dbReference>
<keyword evidence="2" id="KW-0645">Protease</keyword>
<evidence type="ECO:0000256" key="4">
    <source>
        <dbReference type="ARBA" id="ARBA00022807"/>
    </source>
</evidence>
<evidence type="ECO:0000259" key="6">
    <source>
        <dbReference type="PROSITE" id="PS50600"/>
    </source>
</evidence>
<organism evidence="7 8">
    <name type="scientific">Aspergillus calidoustus</name>
    <dbReference type="NCBI Taxonomy" id="454130"/>
    <lineage>
        <taxon>Eukaryota</taxon>
        <taxon>Fungi</taxon>
        <taxon>Dikarya</taxon>
        <taxon>Ascomycota</taxon>
        <taxon>Pezizomycotina</taxon>
        <taxon>Eurotiomycetes</taxon>
        <taxon>Eurotiomycetidae</taxon>
        <taxon>Eurotiales</taxon>
        <taxon>Aspergillaceae</taxon>
        <taxon>Aspergillus</taxon>
        <taxon>Aspergillus subgen. Nidulantes</taxon>
    </lineage>
</organism>
<keyword evidence="3" id="KW-0378">Hydrolase</keyword>
<dbReference type="STRING" id="454130.A0A0U5GHR6"/>
<dbReference type="PANTHER" id="PTHR12606:SF141">
    <property type="entry name" value="GH15225P-RELATED"/>
    <property type="match status" value="1"/>
</dbReference>
<dbReference type="GO" id="GO:0006508">
    <property type="term" value="P:proteolysis"/>
    <property type="evidence" value="ECO:0007669"/>
    <property type="project" value="UniProtKB-KW"/>
</dbReference>
<dbReference type="Gene3D" id="3.40.395.10">
    <property type="entry name" value="Adenoviral Proteinase, Chain A"/>
    <property type="match status" value="1"/>
</dbReference>
<evidence type="ECO:0000256" key="3">
    <source>
        <dbReference type="ARBA" id="ARBA00022801"/>
    </source>
</evidence>
<dbReference type="InterPro" id="IPR038765">
    <property type="entry name" value="Papain-like_cys_pep_sf"/>
</dbReference>
<evidence type="ECO:0000256" key="5">
    <source>
        <dbReference type="SAM" id="MobiDB-lite"/>
    </source>
</evidence>
<sequence>MKFSGNECPFCSCPLRPVVRQRHFTKCNRAEEWHPCPSCHERIQVRDFGLHQASCGKIATQNHGQCSAPSASASQHPVLNRKTEHQSEQIPLTDGQGNTSINTMTHGDTIIQLQHKYTALRSDFMLLVEKLHEFGAVLLSCRPMPSDLPESRNAPAPNSPMMVEPQNLSAQTNPEIRNNSNPVSFGMDAALTSKPSNASMPANHSVLQNKDTEMPDLNDNEDETKTLESAHPQAGLDKKPNQPGDEILEESNGQTSTSGSIAIAHGNCDKQKGKAGTLSQRPRGRPRRKSLKARSENTRSKPQGNRRVVTRPLANMKDPVDLTMCADDDYVNKRIAPRYEISIEDLRTCEPGQWLNDKIIYAYLSLLKDYAKSTGRITCHVLDTFFFTLNLKQGYSGVSQKGSQIPLDVNIILMPICTKQHWTLVVLHPRTRVIQRYDSLHGLGENHLHQIQKWLDTEYKTGAGPEWTVGDHVSPRQENSDDCGIFVLATARSVVMKTSLDYNTDIIPMMRKRIVEELKENLHSAKAHLELFEFESLHDKHSG</sequence>
<protein>
    <recommendedName>
        <fullName evidence="6">Ubiquitin-like protease family profile domain-containing protein</fullName>
    </recommendedName>
</protein>
<dbReference type="GO" id="GO:0016926">
    <property type="term" value="P:protein desumoylation"/>
    <property type="evidence" value="ECO:0007669"/>
    <property type="project" value="TreeGrafter"/>
</dbReference>
<reference evidence="8" key="1">
    <citation type="journal article" date="2016" name="Genome Announc.">
        <title>Draft genome sequences of fungus Aspergillus calidoustus.</title>
        <authorList>
            <person name="Horn F."/>
            <person name="Linde J."/>
            <person name="Mattern D.J."/>
            <person name="Walther G."/>
            <person name="Guthke R."/>
            <person name="Scherlach K."/>
            <person name="Martin K."/>
            <person name="Brakhage A.A."/>
            <person name="Petzke L."/>
            <person name="Valiante V."/>
        </authorList>
    </citation>
    <scope>NUCLEOTIDE SEQUENCE [LARGE SCALE GENOMIC DNA]</scope>
    <source>
        <strain evidence="8">SF006504</strain>
    </source>
</reference>
<dbReference type="GO" id="GO:0005634">
    <property type="term" value="C:nucleus"/>
    <property type="evidence" value="ECO:0007669"/>
    <property type="project" value="TreeGrafter"/>
</dbReference>
<feature type="compositionally biased region" description="Polar residues" evidence="5">
    <location>
        <begin position="251"/>
        <end position="260"/>
    </location>
</feature>
<dbReference type="AlphaFoldDB" id="A0A0U5GHR6"/>
<proteinExistence type="inferred from homology"/>
<evidence type="ECO:0000256" key="1">
    <source>
        <dbReference type="ARBA" id="ARBA00005234"/>
    </source>
</evidence>
<dbReference type="OrthoDB" id="1939479at2759"/>
<dbReference type="PROSITE" id="PS50600">
    <property type="entry name" value="ULP_PROTEASE"/>
    <property type="match status" value="1"/>
</dbReference>
<dbReference type="Pfam" id="PF02902">
    <property type="entry name" value="Peptidase_C48"/>
    <property type="match status" value="1"/>
</dbReference>
<keyword evidence="4" id="KW-0788">Thiol protease</keyword>